<dbReference type="AlphaFoldDB" id="A0AAN7YYG6"/>
<dbReference type="Gene3D" id="3.30.2230.10">
    <property type="entry name" value="DUSP-like"/>
    <property type="match status" value="1"/>
</dbReference>
<dbReference type="CDD" id="cd02674">
    <property type="entry name" value="Peptidase_C19R"/>
    <property type="match status" value="1"/>
</dbReference>
<feature type="region of interest" description="Disordered" evidence="1">
    <location>
        <begin position="313"/>
        <end position="374"/>
    </location>
</feature>
<evidence type="ECO:0000259" key="2">
    <source>
        <dbReference type="PROSITE" id="PS50235"/>
    </source>
</evidence>
<feature type="domain" description="USP" evidence="2">
    <location>
        <begin position="384"/>
        <end position="1039"/>
    </location>
</feature>
<evidence type="ECO:0000313" key="4">
    <source>
        <dbReference type="EMBL" id="KAK5581122.1"/>
    </source>
</evidence>
<feature type="compositionally biased region" description="Acidic residues" evidence="1">
    <location>
        <begin position="781"/>
        <end position="791"/>
    </location>
</feature>
<dbReference type="SMART" id="SM00695">
    <property type="entry name" value="DUSP"/>
    <property type="match status" value="1"/>
</dbReference>
<dbReference type="Gene3D" id="3.90.70.10">
    <property type="entry name" value="Cysteine proteinases"/>
    <property type="match status" value="2"/>
</dbReference>
<dbReference type="PANTHER" id="PTHR21646:SF21">
    <property type="entry name" value="PEPTIDASE C19 FAMILY PROTEIN"/>
    <property type="match status" value="1"/>
</dbReference>
<feature type="region of interest" description="Disordered" evidence="1">
    <location>
        <begin position="735"/>
        <end position="791"/>
    </location>
</feature>
<dbReference type="InterPro" id="IPR018200">
    <property type="entry name" value="USP_CS"/>
</dbReference>
<sequence length="1053" mass="119450">MRNEQLEQKKLIKENWSQELVSGEVVNIISARWLKLWKNYVKYDDNTATLNSSNTTPLNCSTTTSTTTTTTTTTTEDSNTNSNNNNNNKNNNIQFDSAKPESIDNREIIEGNDSEGEPIISKRVTEREDYEIIPNKVWKLLVSWYQGGPEMKRKVVELGVRNELYVEVRPLLIGVKYHQTLISELSKFPPSSTSNNSTKEFLYQKSLKSSLSELREYIGRLENIDPMKLVFYNNSNSSPSVKIKPIKRDYSTLEDLKFENSNQLLLYYQPNNNYHSSSSSSSSAASSSSADQLSSHPKIMNKISKKISGIFKKKTHPGRSYSDPSHYQNGNQGGSGGASATNGGMNIRDNSSTSSTSSSNSNENSPTFEQNGSTKELIGNGKVCGLSNLGNTCFMNSSVQCLAHTAPLVEYFLSGRYLGDINKTNPLGMKGQIAEIYGKLMKDMWSGASCVAPKHLKWIIGKYAPQFSGISQQDSQELLSFLLDGLHEDLNKVLKKPYQEEKDEPKEPREDIVVANEQWDNHIKRNQSVIVNLFQGQYKSTLVCAKCSKVSITFDPYMFVTLPIPVPTERLFDVLLFRRKPQPGLEPLGPDPNGIYCLNNAMSPIKYCLKLPKREDVETLRVELSKIVGIESSCIALAETFKNRIYTFLNDQKNLISIKDKDVTIAYELPHAGDDISRIHVMHRKKNDLTLLPYVLLLNYSETTCKDLYRMVWERVGHRVKKGWKSALKQKLSKENIQLPNNNEDNENSTTTTTTTNNNNQQDILSNSEKDSHISTNDGSQFEEDDTSSVTDDETFESIYPFILKTTNGYGNHCDRCPNGCTGCPVECSDKPLHLLYKNPKYWREGCNNLTIDWRPEIIKYIDFTEHDDPNSPFTVQDKSIQLKTEFRNEITLNDCLQLYTKSEKLGTNDTWYCPQCKAHIEGSTKKLELWSAPKILVVHLKRFHYVHGHRHEKINAYVDFPMDNLDISQWVLNKANPPPIYQLYAVSNHMGGMGSGHYTSCVKNNKDQWYLISDSSYHAIDKSKVKTSDAYVLFYELKQQPSSQNASIQQIN</sequence>
<dbReference type="Pfam" id="PF00443">
    <property type="entry name" value="UCH"/>
    <property type="match status" value="1"/>
</dbReference>
<feature type="region of interest" description="Disordered" evidence="1">
    <location>
        <begin position="49"/>
        <end position="102"/>
    </location>
</feature>
<feature type="domain" description="DUSP" evidence="3">
    <location>
        <begin position="1"/>
        <end position="156"/>
    </location>
</feature>
<dbReference type="SUPFAM" id="SSF143791">
    <property type="entry name" value="DUSP-like"/>
    <property type="match status" value="1"/>
</dbReference>
<dbReference type="GO" id="GO:0016579">
    <property type="term" value="P:protein deubiquitination"/>
    <property type="evidence" value="ECO:0007669"/>
    <property type="project" value="InterPro"/>
</dbReference>
<dbReference type="PROSITE" id="PS00973">
    <property type="entry name" value="USP_2"/>
    <property type="match status" value="1"/>
</dbReference>
<dbReference type="EMBL" id="JAVFKY010000002">
    <property type="protein sequence ID" value="KAK5581122.1"/>
    <property type="molecule type" value="Genomic_DNA"/>
</dbReference>
<accession>A0AAN7YYG6</accession>
<name>A0AAN7YYG6_9MYCE</name>
<dbReference type="InterPro" id="IPR038765">
    <property type="entry name" value="Papain-like_cys_pep_sf"/>
</dbReference>
<dbReference type="InterPro" id="IPR035927">
    <property type="entry name" value="DUSP-like_sf"/>
</dbReference>
<feature type="compositionally biased region" description="Low complexity" evidence="1">
    <location>
        <begin position="748"/>
        <end position="760"/>
    </location>
</feature>
<reference evidence="4 5" key="1">
    <citation type="submission" date="2023-11" db="EMBL/GenBank/DDBJ databases">
        <title>Dfirmibasis_genome.</title>
        <authorList>
            <person name="Edelbroek B."/>
            <person name="Kjellin J."/>
            <person name="Jerlstrom-Hultqvist J."/>
            <person name="Soderbom F."/>
        </authorList>
    </citation>
    <scope>NUCLEOTIDE SEQUENCE [LARGE SCALE GENOMIC DNA]</scope>
    <source>
        <strain evidence="4 5">TNS-C-14</strain>
    </source>
</reference>
<feature type="compositionally biased region" description="Low complexity" evidence="1">
    <location>
        <begin position="276"/>
        <end position="290"/>
    </location>
</feature>
<evidence type="ECO:0000256" key="1">
    <source>
        <dbReference type="SAM" id="MobiDB-lite"/>
    </source>
</evidence>
<evidence type="ECO:0008006" key="6">
    <source>
        <dbReference type="Google" id="ProtNLM"/>
    </source>
</evidence>
<dbReference type="InterPro" id="IPR001394">
    <property type="entry name" value="Peptidase_C19_UCH"/>
</dbReference>
<dbReference type="InterPro" id="IPR028889">
    <property type="entry name" value="USP"/>
</dbReference>
<dbReference type="Proteomes" id="UP001344447">
    <property type="component" value="Unassembled WGS sequence"/>
</dbReference>
<dbReference type="Pfam" id="PF06337">
    <property type="entry name" value="DUSP"/>
    <property type="match status" value="1"/>
</dbReference>
<dbReference type="PROSITE" id="PS51283">
    <property type="entry name" value="DUSP"/>
    <property type="match status" value="1"/>
</dbReference>
<feature type="compositionally biased region" description="Low complexity" evidence="1">
    <location>
        <begin position="49"/>
        <end position="92"/>
    </location>
</feature>
<feature type="compositionally biased region" description="Low complexity" evidence="1">
    <location>
        <begin position="338"/>
        <end position="365"/>
    </location>
</feature>
<dbReference type="PROSITE" id="PS00972">
    <property type="entry name" value="USP_1"/>
    <property type="match status" value="1"/>
</dbReference>
<comment type="caution">
    <text evidence="4">The sequence shown here is derived from an EMBL/GenBank/DDBJ whole genome shotgun (WGS) entry which is preliminary data.</text>
</comment>
<dbReference type="PANTHER" id="PTHR21646">
    <property type="entry name" value="UBIQUITIN CARBOXYL-TERMINAL HYDROLASE"/>
    <property type="match status" value="1"/>
</dbReference>
<evidence type="ECO:0000313" key="5">
    <source>
        <dbReference type="Proteomes" id="UP001344447"/>
    </source>
</evidence>
<proteinExistence type="predicted"/>
<feature type="region of interest" description="Disordered" evidence="1">
    <location>
        <begin position="276"/>
        <end position="298"/>
    </location>
</feature>
<evidence type="ECO:0000259" key="3">
    <source>
        <dbReference type="PROSITE" id="PS51283"/>
    </source>
</evidence>
<gene>
    <name evidence="4" type="ORF">RB653_001150</name>
</gene>
<dbReference type="SUPFAM" id="SSF54001">
    <property type="entry name" value="Cysteine proteinases"/>
    <property type="match status" value="1"/>
</dbReference>
<dbReference type="InterPro" id="IPR050185">
    <property type="entry name" value="Ub_carboxyl-term_hydrolase"/>
</dbReference>
<dbReference type="PROSITE" id="PS50235">
    <property type="entry name" value="USP_3"/>
    <property type="match status" value="1"/>
</dbReference>
<keyword evidence="5" id="KW-1185">Reference proteome</keyword>
<organism evidence="4 5">
    <name type="scientific">Dictyostelium firmibasis</name>
    <dbReference type="NCBI Taxonomy" id="79012"/>
    <lineage>
        <taxon>Eukaryota</taxon>
        <taxon>Amoebozoa</taxon>
        <taxon>Evosea</taxon>
        <taxon>Eumycetozoa</taxon>
        <taxon>Dictyostelia</taxon>
        <taxon>Dictyosteliales</taxon>
        <taxon>Dictyosteliaceae</taxon>
        <taxon>Dictyostelium</taxon>
    </lineage>
</organism>
<dbReference type="InterPro" id="IPR006615">
    <property type="entry name" value="Pept_C19_DUSP"/>
</dbReference>
<dbReference type="GO" id="GO:0004843">
    <property type="term" value="F:cysteine-type deubiquitinase activity"/>
    <property type="evidence" value="ECO:0007669"/>
    <property type="project" value="InterPro"/>
</dbReference>
<protein>
    <recommendedName>
        <fullName evidence="6">Ubiquitinyl hydrolase 1</fullName>
    </recommendedName>
</protein>